<dbReference type="KEGG" id="vg:22109639"/>
<evidence type="ECO:0000313" key="3">
    <source>
        <dbReference type="EMBL" id="AIK68303.1"/>
    </source>
</evidence>
<comment type="similarity">
    <text evidence="1">Belongs to the Caudovirales head completion nuclease family.</text>
</comment>
<evidence type="ECO:0000256" key="1">
    <source>
        <dbReference type="HAMAP-Rule" id="MF_04160"/>
    </source>
</evidence>
<dbReference type="OrthoDB" id="13184at10239"/>
<feature type="domain" description="TnsA endonuclease N-terminal" evidence="2">
    <location>
        <begin position="43"/>
        <end position="143"/>
    </location>
</feature>
<organism evidence="3 4">
    <name type="scientific">Rhizobium phage vB_RleM_P10VF</name>
    <dbReference type="NCBI Taxonomy" id="1527770"/>
    <lineage>
        <taxon>Viruses</taxon>
        <taxon>Duplodnaviria</taxon>
        <taxon>Heunggongvirae</taxon>
        <taxon>Uroviricota</taxon>
        <taxon>Caudoviricetes</taxon>
        <taxon>Pootjesviridae</taxon>
        <taxon>Innesvirus</taxon>
        <taxon>Innesvirus P10VF</taxon>
    </lineage>
</organism>
<dbReference type="GO" id="GO:0004527">
    <property type="term" value="F:exonuclease activity"/>
    <property type="evidence" value="ECO:0007669"/>
    <property type="project" value="UniProtKB-UniRule"/>
</dbReference>
<dbReference type="Proteomes" id="UP000204140">
    <property type="component" value="Segment"/>
</dbReference>
<evidence type="ECO:0000313" key="4">
    <source>
        <dbReference type="Proteomes" id="UP000204140"/>
    </source>
</evidence>
<keyword evidence="1" id="KW-0378">Hydrolase</keyword>
<keyword evidence="1" id="KW-0255">Endonuclease</keyword>
<dbReference type="HAMAP" id="MF_04160">
    <property type="entry name" value="NUCL_HEAD_T4"/>
    <property type="match status" value="1"/>
</dbReference>
<reference evidence="3 4" key="1">
    <citation type="submission" date="2014-07" db="EMBL/GenBank/DDBJ databases">
        <title>Isolation and characterization of Rhizobium leguminosarum phages from western Canadian soils and complete genome sequences of rhizobiophages vB_RleS_L338C and vB_RleM_P10VF.</title>
        <authorList>
            <person name="Restrepo-Cordoba M."/>
            <person name="Halmillawewa A.P."/>
            <person name="Perry B."/>
            <person name="Hynes M.F."/>
            <person name="Yost C.K."/>
        </authorList>
    </citation>
    <scope>NUCLEOTIDE SEQUENCE [LARGE SCALE GENOMIC DNA]</scope>
</reference>
<keyword evidence="1" id="KW-0269">Exonuclease</keyword>
<sequence length="153" mass="17714">MAGRNTYKSVFECKNPQKYAGDSKNIICRSSWERFFASNLDHNPNVVKWASEELAIPYVSPIDGKPHRYFVDFLVRFKNGDVVMVEIKPYGQTLPPAEPNKKSNKAMLRYRDEMSTYLINMAKWKAASEFCARNGMRFQVYTENELRSLGMPV</sequence>
<gene>
    <name evidence="3" type="ORF">P10VF_090</name>
</gene>
<keyword evidence="1" id="KW-0540">Nuclease</keyword>
<dbReference type="GO" id="GO:0004519">
    <property type="term" value="F:endonuclease activity"/>
    <property type="evidence" value="ECO:0007669"/>
    <property type="project" value="UniProtKB-UniRule"/>
</dbReference>
<protein>
    <recommendedName>
        <fullName evidence="1">Head completion nuclease</fullName>
        <ecNumber evidence="1">3.1.-.-</ecNumber>
    </recommendedName>
</protein>
<feature type="active site" evidence="1">
    <location>
        <position position="72"/>
    </location>
</feature>
<dbReference type="Gene3D" id="3.40.91.30">
    <property type="match status" value="1"/>
</dbReference>
<feature type="active site" evidence="1">
    <location>
        <position position="88"/>
    </location>
</feature>
<dbReference type="InterPro" id="IPR046390">
    <property type="entry name" value="NUCL_HEAD_T4"/>
</dbReference>
<dbReference type="Pfam" id="PF08722">
    <property type="entry name" value="Tn7_TnsA-like_N"/>
    <property type="match status" value="1"/>
</dbReference>
<dbReference type="RefSeq" id="YP_009099829.1">
    <property type="nucleotide sequence ID" value="NC_025429.1"/>
</dbReference>
<dbReference type="EC" id="3.1.-.-" evidence="1"/>
<proteinExistence type="inferred from homology"/>
<dbReference type="GeneID" id="22109639"/>
<feature type="active site" evidence="1">
    <location>
        <position position="33"/>
    </location>
</feature>
<evidence type="ECO:0000259" key="2">
    <source>
        <dbReference type="Pfam" id="PF08722"/>
    </source>
</evidence>
<name>A0A076YIQ8_9CAUD</name>
<dbReference type="InterPro" id="IPR014833">
    <property type="entry name" value="TnsA_N"/>
</dbReference>
<comment type="function">
    <text evidence="1">During phage morphogenesis, plays an essential role in the head-tail joining step. The associated nuclease activity is essential for morphogenesis, possibly by cleaving packaged DNA to enable the joining of heads to tails. Displays both exo- and endonuclease activity.</text>
</comment>
<dbReference type="EMBL" id="KM199770">
    <property type="protein sequence ID" value="AIK68303.1"/>
    <property type="molecule type" value="Genomic_DNA"/>
</dbReference>
<accession>A0A076YIQ8</accession>
<keyword evidence="4" id="KW-1185">Reference proteome</keyword>